<name>A0A6P2BMR0_9ACTN</name>
<organism evidence="2 3">
    <name type="scientific">Trebonia kvetii</name>
    <dbReference type="NCBI Taxonomy" id="2480626"/>
    <lineage>
        <taxon>Bacteria</taxon>
        <taxon>Bacillati</taxon>
        <taxon>Actinomycetota</taxon>
        <taxon>Actinomycetes</taxon>
        <taxon>Streptosporangiales</taxon>
        <taxon>Treboniaceae</taxon>
        <taxon>Trebonia</taxon>
    </lineage>
</organism>
<comment type="caution">
    <text evidence="2">The sequence shown here is derived from an EMBL/GenBank/DDBJ whole genome shotgun (WGS) entry which is preliminary data.</text>
</comment>
<proteinExistence type="predicted"/>
<gene>
    <name evidence="2" type="ORF">EAS64_42655</name>
</gene>
<feature type="compositionally biased region" description="Polar residues" evidence="1">
    <location>
        <begin position="100"/>
        <end position="111"/>
    </location>
</feature>
<dbReference type="RefSeq" id="WP_145862426.1">
    <property type="nucleotide sequence ID" value="NZ_RPFW01000017.1"/>
</dbReference>
<evidence type="ECO:0000313" key="3">
    <source>
        <dbReference type="Proteomes" id="UP000460272"/>
    </source>
</evidence>
<reference evidence="2 3" key="1">
    <citation type="submission" date="2018-11" db="EMBL/GenBank/DDBJ databases">
        <title>Trebonia kvetii gen.nov., sp.nov., a novel acidophilic actinobacterium, and proposal of the new actinobacterial family Treboniaceae fam. nov.</title>
        <authorList>
            <person name="Rapoport D."/>
            <person name="Sagova-Mareckova M."/>
            <person name="Sedlacek I."/>
            <person name="Provaznik J."/>
            <person name="Kralova S."/>
            <person name="Pavlinic D."/>
            <person name="Benes V."/>
            <person name="Kopecky J."/>
        </authorList>
    </citation>
    <scope>NUCLEOTIDE SEQUENCE [LARGE SCALE GENOMIC DNA]</scope>
    <source>
        <strain evidence="2 3">15Tr583</strain>
    </source>
</reference>
<evidence type="ECO:0000313" key="2">
    <source>
        <dbReference type="EMBL" id="TVY98960.1"/>
    </source>
</evidence>
<dbReference type="EMBL" id="RPFW01000017">
    <property type="protein sequence ID" value="TVY98960.1"/>
    <property type="molecule type" value="Genomic_DNA"/>
</dbReference>
<sequence length="111" mass="11938">MTAVTRVRYPHSQGRAYYDKKIAEGKTAKEALRALNRQVSDAFYKHLKADAARAKGPGGQAGNDSPASAAGSHPKTPALRPGHSQTKTDPTPKVKADMPRTTNTQLTRQKG</sequence>
<dbReference type="Proteomes" id="UP000460272">
    <property type="component" value="Unassembled WGS sequence"/>
</dbReference>
<protein>
    <recommendedName>
        <fullName evidence="4">Transposase</fullName>
    </recommendedName>
</protein>
<evidence type="ECO:0000256" key="1">
    <source>
        <dbReference type="SAM" id="MobiDB-lite"/>
    </source>
</evidence>
<feature type="region of interest" description="Disordered" evidence="1">
    <location>
        <begin position="51"/>
        <end position="111"/>
    </location>
</feature>
<accession>A0A6P2BMR0</accession>
<keyword evidence="3" id="KW-1185">Reference proteome</keyword>
<evidence type="ECO:0008006" key="4">
    <source>
        <dbReference type="Google" id="ProtNLM"/>
    </source>
</evidence>
<dbReference type="AlphaFoldDB" id="A0A6P2BMR0"/>